<evidence type="ECO:0000313" key="6">
    <source>
        <dbReference type="Proteomes" id="UP000095287"/>
    </source>
</evidence>
<evidence type="ECO:0000259" key="5">
    <source>
        <dbReference type="PROSITE" id="PS50106"/>
    </source>
</evidence>
<feature type="domain" description="PDZ" evidence="5">
    <location>
        <begin position="142"/>
        <end position="226"/>
    </location>
</feature>
<organism evidence="6 7">
    <name type="scientific">Steinernema glaseri</name>
    <dbReference type="NCBI Taxonomy" id="37863"/>
    <lineage>
        <taxon>Eukaryota</taxon>
        <taxon>Metazoa</taxon>
        <taxon>Ecdysozoa</taxon>
        <taxon>Nematoda</taxon>
        <taxon>Chromadorea</taxon>
        <taxon>Rhabditida</taxon>
        <taxon>Tylenchina</taxon>
        <taxon>Panagrolaimomorpha</taxon>
        <taxon>Strongyloidoidea</taxon>
        <taxon>Steinernematidae</taxon>
        <taxon>Steinernema</taxon>
    </lineage>
</organism>
<feature type="compositionally biased region" description="Basic and acidic residues" evidence="4">
    <location>
        <begin position="627"/>
        <end position="636"/>
    </location>
</feature>
<reference evidence="7" key="1">
    <citation type="submission" date="2016-11" db="UniProtKB">
        <authorList>
            <consortium name="WormBaseParasite"/>
        </authorList>
    </citation>
    <scope>IDENTIFICATION</scope>
</reference>
<dbReference type="InterPro" id="IPR036034">
    <property type="entry name" value="PDZ_sf"/>
</dbReference>
<dbReference type="SMART" id="SM00228">
    <property type="entry name" value="PDZ"/>
    <property type="match status" value="4"/>
</dbReference>
<feature type="domain" description="PDZ" evidence="5">
    <location>
        <begin position="39"/>
        <end position="130"/>
    </location>
</feature>
<dbReference type="Gene3D" id="2.30.42.10">
    <property type="match status" value="4"/>
</dbReference>
<dbReference type="AlphaFoldDB" id="A0A1I7YQU2"/>
<dbReference type="PROSITE" id="PS50106">
    <property type="entry name" value="PDZ"/>
    <property type="match status" value="4"/>
</dbReference>
<protein>
    <submittedName>
        <fullName evidence="7">Glutamate receptor-interacting protein 1</fullName>
    </submittedName>
</protein>
<keyword evidence="3" id="KW-0677">Repeat</keyword>
<dbReference type="GO" id="GO:0098887">
    <property type="term" value="P:neurotransmitter receptor transport, endosome to postsynaptic membrane"/>
    <property type="evidence" value="ECO:0007669"/>
    <property type="project" value="TreeGrafter"/>
</dbReference>
<dbReference type="PANTHER" id="PTHR46227">
    <property type="entry name" value="GLUTAMATE RECEPTOR-INTERACTING PROTEIN GRIP"/>
    <property type="match status" value="1"/>
</dbReference>
<name>A0A1I7YQU2_9BILA</name>
<feature type="domain" description="PDZ" evidence="5">
    <location>
        <begin position="240"/>
        <end position="324"/>
    </location>
</feature>
<accession>A0A1I7YQU2</accession>
<evidence type="ECO:0000313" key="7">
    <source>
        <dbReference type="WBParaSite" id="L893_g18887.t1"/>
    </source>
</evidence>
<dbReference type="SUPFAM" id="SSF50156">
    <property type="entry name" value="PDZ domain-like"/>
    <property type="match status" value="4"/>
</dbReference>
<dbReference type="GO" id="GO:0005737">
    <property type="term" value="C:cytoplasm"/>
    <property type="evidence" value="ECO:0007669"/>
    <property type="project" value="UniProtKB-SubCell"/>
</dbReference>
<evidence type="ECO:0000256" key="3">
    <source>
        <dbReference type="ARBA" id="ARBA00022737"/>
    </source>
</evidence>
<feature type="compositionally biased region" description="Polar residues" evidence="4">
    <location>
        <begin position="664"/>
        <end position="680"/>
    </location>
</feature>
<dbReference type="InterPro" id="IPR001478">
    <property type="entry name" value="PDZ"/>
</dbReference>
<feature type="region of interest" description="Disordered" evidence="4">
    <location>
        <begin position="355"/>
        <end position="374"/>
    </location>
</feature>
<evidence type="ECO:0000256" key="4">
    <source>
        <dbReference type="SAM" id="MobiDB-lite"/>
    </source>
</evidence>
<feature type="region of interest" description="Disordered" evidence="4">
    <location>
        <begin position="608"/>
        <end position="702"/>
    </location>
</feature>
<dbReference type="PANTHER" id="PTHR46227:SF2">
    <property type="entry name" value="FI03335P"/>
    <property type="match status" value="1"/>
</dbReference>
<dbReference type="WBParaSite" id="L893_g18887.t1">
    <property type="protein sequence ID" value="L893_g18887.t1"/>
    <property type="gene ID" value="L893_g18887"/>
</dbReference>
<feature type="domain" description="PDZ" evidence="5">
    <location>
        <begin position="727"/>
        <end position="796"/>
    </location>
</feature>
<dbReference type="Pfam" id="PF00595">
    <property type="entry name" value="PDZ"/>
    <property type="match status" value="4"/>
</dbReference>
<proteinExistence type="predicted"/>
<dbReference type="InterPro" id="IPR043545">
    <property type="entry name" value="GRIP1/2"/>
</dbReference>
<evidence type="ECO:0000256" key="2">
    <source>
        <dbReference type="ARBA" id="ARBA00022490"/>
    </source>
</evidence>
<dbReference type="Proteomes" id="UP000095287">
    <property type="component" value="Unplaced"/>
</dbReference>
<keyword evidence="6" id="KW-1185">Reference proteome</keyword>
<sequence length="837" mass="88428">MFRVCFHYTGIAGIASISSISGSLSGVPCGQVCHSETMEVVLQSYAKGNFGFVLHRQPVHGSNTDSAQQPPLFISYIEKGSPADKCGVLQVGDRVLTINDWCTANGSVEEANLVLRHAGTPLTLTVEFDVIESVLPSSGLFTVKLAKRGNNLGITARSETDGQKGEPVIINDIRTGSVAHRCGSIRPGDRILAIDNIPLDTCTVEEAMRLLQRSADIVKLRVKKGNTSEKDDVTTQQTIAYSIELNRKGQPLGLTIASTGEPGDPVIISQLAPGGLAERTGALHAGDRILAINGESIKGKKVTDAMRILQQSTEVVTIKVSRVLDSFVSGYGKSVPFYSQYNQLSIKPYPSSGVVASSAHSDSVSEHSDKMGTPIQSIDSAVDSLDDSPDAAKHASRSSAINPTSAKYVEELNAHVNNSLQDWTTAGDALNNNTSAVSRLPKSALKKTPTRGVALNRPLTTNTNVGSMPPGAVSATSSGGGGDQAGWDSGLSSTTDTNGGANECCSCACQKPGGDDDNWIKILEALETVGEAEMLKKLEESIMCGNVPICKHHSSPSATSTAINTTCTPQGSFFQNNNALVGRAHHPTQPSGLLLNTSTTTNTILKHPNLPTSSTFGLPSYQHHRSERSLSSERADSMSLNSSSEGAGTHFDLPPAMPHPKSAGGSQRLNSLFKQLSGNDPSIPYMTSPVNSGDKPSTSAGDLEPVSLFSGIDHFCSKTKARGTTYRVILTKDPNSGGFGFSVSDGAGENQGVYISAVLPGSPADRCGLIKPMDRILQVNDTSLQYLDCDLAVPLLSTDTVDLLLHRDPTMKMIAEEEELSSCVSSSLNLNAKESAF</sequence>
<comment type="subcellular location">
    <subcellularLocation>
        <location evidence="1">Cytoplasm</location>
    </subcellularLocation>
</comment>
<keyword evidence="2" id="KW-0963">Cytoplasm</keyword>
<evidence type="ECO:0000256" key="1">
    <source>
        <dbReference type="ARBA" id="ARBA00004496"/>
    </source>
</evidence>
<feature type="compositionally biased region" description="Polar residues" evidence="4">
    <location>
        <begin position="688"/>
        <end position="700"/>
    </location>
</feature>
<feature type="region of interest" description="Disordered" evidence="4">
    <location>
        <begin position="455"/>
        <end position="499"/>
    </location>
</feature>
<feature type="region of interest" description="Disordered" evidence="4">
    <location>
        <begin position="380"/>
        <end position="399"/>
    </location>
</feature>